<sequence>MNQISTVTTMTLDGGVSCLDFVNSGYDREKDVVAERLHTYDDLLILSARLELFDGRTVARLKAAAKNEPDTAEKALQSAKEIREMLYQLLIGHGRNISSKSDLEILDQANHLFIQALQFRVLRRDNGGIKFVLRLENAGLYAPVWKLVLSAYDLLNSGSLHLIKQCGRCAWLFLDQTKSHRKKWCSMESCGNSQKTKRYYLKKKNEQRTPNA</sequence>
<dbReference type="InterPro" id="IPR010852">
    <property type="entry name" value="ABATE"/>
</dbReference>
<evidence type="ECO:0000313" key="2">
    <source>
        <dbReference type="EMBL" id="WCT13451.1"/>
    </source>
</evidence>
<dbReference type="RefSeq" id="WP_273631742.1">
    <property type="nucleotide sequence ID" value="NZ_CP117167.1"/>
</dbReference>
<dbReference type="Pfam" id="PF07336">
    <property type="entry name" value="ABATE"/>
    <property type="match status" value="1"/>
</dbReference>
<dbReference type="Pfam" id="PF11706">
    <property type="entry name" value="zf-CGNR"/>
    <property type="match status" value="1"/>
</dbReference>
<feature type="domain" description="Zinc finger CGNR" evidence="1">
    <location>
        <begin position="163"/>
        <end position="202"/>
    </location>
</feature>
<dbReference type="Proteomes" id="UP001216139">
    <property type="component" value="Chromosome"/>
</dbReference>
<dbReference type="InterPro" id="IPR021005">
    <property type="entry name" value="Znf_CGNR"/>
</dbReference>
<accession>A0ABY7TAT8</accession>
<gene>
    <name evidence="2" type="ORF">PQO05_05825</name>
</gene>
<dbReference type="EMBL" id="CP117167">
    <property type="protein sequence ID" value="WCT13451.1"/>
    <property type="molecule type" value="Genomic_DNA"/>
</dbReference>
<evidence type="ECO:0000259" key="1">
    <source>
        <dbReference type="Pfam" id="PF11706"/>
    </source>
</evidence>
<protein>
    <submittedName>
        <fullName evidence="2">CGNR zinc finger domain-containing protein</fullName>
    </submittedName>
</protein>
<name>A0ABY7TAT8_9SPHI</name>
<keyword evidence="3" id="KW-1185">Reference proteome</keyword>
<dbReference type="SUPFAM" id="SSF160904">
    <property type="entry name" value="Jann2411-like"/>
    <property type="match status" value="1"/>
</dbReference>
<reference evidence="2 3" key="1">
    <citation type="submission" date="2023-02" db="EMBL/GenBank/DDBJ databases">
        <title>Genome sequence of Mucilaginibacter jinjuensis strain KACC 16571.</title>
        <authorList>
            <person name="Kim S."/>
            <person name="Heo J."/>
            <person name="Kwon S.-W."/>
        </authorList>
    </citation>
    <scope>NUCLEOTIDE SEQUENCE [LARGE SCALE GENOMIC DNA]</scope>
    <source>
        <strain evidence="2 3">KACC 16571</strain>
    </source>
</reference>
<dbReference type="PANTHER" id="PTHR35525">
    <property type="entry name" value="BLL6575 PROTEIN"/>
    <property type="match status" value="1"/>
</dbReference>
<dbReference type="InterPro" id="IPR023286">
    <property type="entry name" value="ABATE_dom_sf"/>
</dbReference>
<dbReference type="PANTHER" id="PTHR35525:SF3">
    <property type="entry name" value="BLL6575 PROTEIN"/>
    <property type="match status" value="1"/>
</dbReference>
<organism evidence="2 3">
    <name type="scientific">Mucilaginibacter jinjuensis</name>
    <dbReference type="NCBI Taxonomy" id="1176721"/>
    <lineage>
        <taxon>Bacteria</taxon>
        <taxon>Pseudomonadati</taxon>
        <taxon>Bacteroidota</taxon>
        <taxon>Sphingobacteriia</taxon>
        <taxon>Sphingobacteriales</taxon>
        <taxon>Sphingobacteriaceae</taxon>
        <taxon>Mucilaginibacter</taxon>
    </lineage>
</organism>
<evidence type="ECO:0000313" key="3">
    <source>
        <dbReference type="Proteomes" id="UP001216139"/>
    </source>
</evidence>
<dbReference type="Gene3D" id="1.10.3300.10">
    <property type="entry name" value="Jann2411-like domain"/>
    <property type="match status" value="1"/>
</dbReference>
<proteinExistence type="predicted"/>